<name>A0A543KUS5_9MICO</name>
<dbReference type="InterPro" id="IPR002543">
    <property type="entry name" value="FtsK_dom"/>
</dbReference>
<reference evidence="3 4" key="1">
    <citation type="submission" date="2019-06" db="EMBL/GenBank/DDBJ databases">
        <title>Sequencing the genomes of 1000 actinobacteria strains.</title>
        <authorList>
            <person name="Klenk H.-P."/>
        </authorList>
    </citation>
    <scope>NUCLEOTIDE SEQUENCE [LARGE SCALE GENOMIC DNA]</scope>
    <source>
        <strain evidence="3 4">DSM 20427</strain>
    </source>
</reference>
<accession>A0A543KUS5</accession>
<dbReference type="Proteomes" id="UP000319804">
    <property type="component" value="Unassembled WGS sequence"/>
</dbReference>
<dbReference type="Pfam" id="PF01580">
    <property type="entry name" value="FtsK_SpoIIIE"/>
    <property type="match status" value="1"/>
</dbReference>
<protein>
    <submittedName>
        <fullName evidence="3">FtsK/SpoIIIE family protein</fullName>
    </submittedName>
</protein>
<keyword evidence="4" id="KW-1185">Reference proteome</keyword>
<dbReference type="EMBL" id="VFPS01000002">
    <property type="protein sequence ID" value="TQM98809.1"/>
    <property type="molecule type" value="Genomic_DNA"/>
</dbReference>
<dbReference type="GO" id="GO:0005524">
    <property type="term" value="F:ATP binding"/>
    <property type="evidence" value="ECO:0007669"/>
    <property type="project" value="UniProtKB-UniRule"/>
</dbReference>
<keyword evidence="1" id="KW-0547">Nucleotide-binding</keyword>
<feature type="binding site" evidence="1">
    <location>
        <begin position="47"/>
        <end position="54"/>
    </location>
    <ligand>
        <name>ATP</name>
        <dbReference type="ChEBI" id="CHEBI:30616"/>
    </ligand>
</feature>
<dbReference type="AlphaFoldDB" id="A0A543KUS5"/>
<gene>
    <name evidence="3" type="ORF">FHX68_1521</name>
</gene>
<dbReference type="GO" id="GO:0003677">
    <property type="term" value="F:DNA binding"/>
    <property type="evidence" value="ECO:0007669"/>
    <property type="project" value="InterPro"/>
</dbReference>
<proteinExistence type="predicted"/>
<dbReference type="PROSITE" id="PS50901">
    <property type="entry name" value="FTSK"/>
    <property type="match status" value="1"/>
</dbReference>
<feature type="domain" description="FtsK" evidence="2">
    <location>
        <begin position="22"/>
        <end position="181"/>
    </location>
</feature>
<sequence length="181" mass="19597">MVQIYARLKNFFSKYPAETPASVPLAIDTEGSAWKLNLPDGHAMLFGRPGSGKSSVVHGLIRQLAPFVEEGRVRLYGIDPKASELRVYRQSSLFEDIALDQAVDAISVIDQVHGELTSVLDARTVSFESAEDRSAPAPTAVLIIEEFASLLLGLQKMAQTGREAAAKNKEDGEKITVLTGV</sequence>
<keyword evidence="1" id="KW-0067">ATP-binding</keyword>
<evidence type="ECO:0000256" key="1">
    <source>
        <dbReference type="PROSITE-ProRule" id="PRU00289"/>
    </source>
</evidence>
<evidence type="ECO:0000259" key="2">
    <source>
        <dbReference type="PROSITE" id="PS50901"/>
    </source>
</evidence>
<dbReference type="SUPFAM" id="SSF52540">
    <property type="entry name" value="P-loop containing nucleoside triphosphate hydrolases"/>
    <property type="match status" value="1"/>
</dbReference>
<evidence type="ECO:0000313" key="4">
    <source>
        <dbReference type="Proteomes" id="UP000319804"/>
    </source>
</evidence>
<dbReference type="RefSeq" id="WP_141920145.1">
    <property type="nucleotide sequence ID" value="NZ_BMOA01000133.1"/>
</dbReference>
<evidence type="ECO:0000313" key="3">
    <source>
        <dbReference type="EMBL" id="TQM98809.1"/>
    </source>
</evidence>
<dbReference type="Gene3D" id="3.40.50.300">
    <property type="entry name" value="P-loop containing nucleotide triphosphate hydrolases"/>
    <property type="match status" value="1"/>
</dbReference>
<dbReference type="InterPro" id="IPR027417">
    <property type="entry name" value="P-loop_NTPase"/>
</dbReference>
<comment type="caution">
    <text evidence="3">The sequence shown here is derived from an EMBL/GenBank/DDBJ whole genome shotgun (WGS) entry which is preliminary data.</text>
</comment>
<organism evidence="3 4">
    <name type="scientific">Microbacterium lacticum</name>
    <dbReference type="NCBI Taxonomy" id="33885"/>
    <lineage>
        <taxon>Bacteria</taxon>
        <taxon>Bacillati</taxon>
        <taxon>Actinomycetota</taxon>
        <taxon>Actinomycetes</taxon>
        <taxon>Micrococcales</taxon>
        <taxon>Microbacteriaceae</taxon>
        <taxon>Microbacterium</taxon>
    </lineage>
</organism>